<proteinExistence type="predicted"/>
<dbReference type="InterPro" id="IPR032071">
    <property type="entry name" value="DUF4806"/>
</dbReference>
<evidence type="ECO:0000259" key="2">
    <source>
        <dbReference type="Pfam" id="PF16064"/>
    </source>
</evidence>
<gene>
    <name evidence="3" type="ORF">EG68_09034</name>
</gene>
<reference evidence="3" key="1">
    <citation type="submission" date="2019-07" db="EMBL/GenBank/DDBJ databases">
        <title>Annotation for the trematode Paragonimus miyazaki's.</title>
        <authorList>
            <person name="Choi Y.-J."/>
        </authorList>
    </citation>
    <scope>NUCLEOTIDE SEQUENCE</scope>
    <source>
        <strain evidence="3">Japan</strain>
    </source>
</reference>
<protein>
    <recommendedName>
        <fullName evidence="2">DUF4806 domain-containing protein</fullName>
    </recommendedName>
</protein>
<feature type="region of interest" description="Disordered" evidence="1">
    <location>
        <begin position="118"/>
        <end position="138"/>
    </location>
</feature>
<sequence length="312" mass="34617">MLLNAIPLPPVTAIEEVNVMLQTDSYAEAFKLEQKSLEESSSAQTDATERMTHFGARWPTKKRMPVRLTSSEDEQDEGYQVHASGSTHERSFSVSECAVPIPPEPLLKRMVSTPINSSPKQATLAQSPPTMSCSGTQAPNNEAAWLASINGIAGTVDHYFKTKPPDAMAALEKRLIHVETALNALTDKIQSMQTQTATTSRRIVPVTLRTINSTSELNLCEQQLEDAQYYEAVVTQLSRLGGTDLRNFLRRILSSVFSVTFSKQLNWSGIHGKHQASQLKITKAITDRWNTWAEIKSQQKKNSSKTDHPHGQ</sequence>
<dbReference type="OrthoDB" id="6747351at2759"/>
<accession>A0A8S9YPB4</accession>
<dbReference type="PANTHER" id="PTHR34153:SF2">
    <property type="entry name" value="SI:CH211-262H13.3-RELATED"/>
    <property type="match status" value="1"/>
</dbReference>
<dbReference type="EMBL" id="JTDE01004115">
    <property type="protein sequence ID" value="KAF7255286.1"/>
    <property type="molecule type" value="Genomic_DNA"/>
</dbReference>
<dbReference type="Proteomes" id="UP000822476">
    <property type="component" value="Unassembled WGS sequence"/>
</dbReference>
<feature type="region of interest" description="Disordered" evidence="1">
    <location>
        <begin position="67"/>
        <end position="87"/>
    </location>
</feature>
<evidence type="ECO:0000313" key="4">
    <source>
        <dbReference type="Proteomes" id="UP000822476"/>
    </source>
</evidence>
<comment type="caution">
    <text evidence="3">The sequence shown here is derived from an EMBL/GenBank/DDBJ whole genome shotgun (WGS) entry which is preliminary data.</text>
</comment>
<evidence type="ECO:0000256" key="1">
    <source>
        <dbReference type="SAM" id="MobiDB-lite"/>
    </source>
</evidence>
<dbReference type="Pfam" id="PF16064">
    <property type="entry name" value="DUF4806"/>
    <property type="match status" value="1"/>
</dbReference>
<keyword evidence="4" id="KW-1185">Reference proteome</keyword>
<feature type="domain" description="DUF4806" evidence="2">
    <location>
        <begin position="211"/>
        <end position="275"/>
    </location>
</feature>
<organism evidence="3 4">
    <name type="scientific">Paragonimus skrjabini miyazakii</name>
    <dbReference type="NCBI Taxonomy" id="59628"/>
    <lineage>
        <taxon>Eukaryota</taxon>
        <taxon>Metazoa</taxon>
        <taxon>Spiralia</taxon>
        <taxon>Lophotrochozoa</taxon>
        <taxon>Platyhelminthes</taxon>
        <taxon>Trematoda</taxon>
        <taxon>Digenea</taxon>
        <taxon>Plagiorchiida</taxon>
        <taxon>Troglotremata</taxon>
        <taxon>Troglotrematidae</taxon>
        <taxon>Paragonimus</taxon>
    </lineage>
</organism>
<evidence type="ECO:0000313" key="3">
    <source>
        <dbReference type="EMBL" id="KAF7255286.1"/>
    </source>
</evidence>
<dbReference type="PANTHER" id="PTHR34153">
    <property type="entry name" value="SI:CH211-262H13.3-RELATED-RELATED"/>
    <property type="match status" value="1"/>
</dbReference>
<dbReference type="AlphaFoldDB" id="A0A8S9YPB4"/>
<name>A0A8S9YPB4_9TREM</name>